<dbReference type="EMBL" id="CP049869">
    <property type="protein sequence ID" value="QIK78642.1"/>
    <property type="molecule type" value="Genomic_DNA"/>
</dbReference>
<dbReference type="Proteomes" id="UP000503222">
    <property type="component" value="Chromosome"/>
</dbReference>
<dbReference type="AlphaFoldDB" id="A0A6G7YPH4"/>
<dbReference type="RefSeq" id="WP_166411035.1">
    <property type="nucleotide sequence ID" value="NZ_CP049869.1"/>
</dbReference>
<evidence type="ECO:0000313" key="1">
    <source>
        <dbReference type="EMBL" id="QIK78642.1"/>
    </source>
</evidence>
<name>A0A6G7YPH4_9SPHN</name>
<proteinExistence type="predicted"/>
<dbReference type="KEGG" id="spii:G7077_06775"/>
<organism evidence="1 2">
    <name type="scientific">Sphingomonas piscis</name>
    <dbReference type="NCBI Taxonomy" id="2714943"/>
    <lineage>
        <taxon>Bacteria</taxon>
        <taxon>Pseudomonadati</taxon>
        <taxon>Pseudomonadota</taxon>
        <taxon>Alphaproteobacteria</taxon>
        <taxon>Sphingomonadales</taxon>
        <taxon>Sphingomonadaceae</taxon>
        <taxon>Sphingomonas</taxon>
    </lineage>
</organism>
<gene>
    <name evidence="1" type="ORF">G7077_06775</name>
</gene>
<protein>
    <submittedName>
        <fullName evidence="1">Uncharacterized protein</fullName>
    </submittedName>
</protein>
<sequence length="164" mass="17930">MVKRARAPFRPFATGALAGRLPVSFLVRYLEEAKQYLTRDVSDGMEGTTSRAAATSREIGQVLGLLADALNVDGSGDFSLEFVKRRPGRPTKGLRVDRKALRAAIFVEDQVEQGIKQEAAIAAAKAEFDAPRTAIYSALASLRRSKKNKSSLYNRVISATQSRK</sequence>
<accession>A0A6G7YPH4</accession>
<evidence type="ECO:0000313" key="2">
    <source>
        <dbReference type="Proteomes" id="UP000503222"/>
    </source>
</evidence>
<reference evidence="1 2" key="1">
    <citation type="submission" date="2020-03" db="EMBL/GenBank/DDBJ databases">
        <title>Sphingomonas sp. nov., isolated from fish.</title>
        <authorList>
            <person name="Hyun D.-W."/>
            <person name="Bae J.-W."/>
        </authorList>
    </citation>
    <scope>NUCLEOTIDE SEQUENCE [LARGE SCALE GENOMIC DNA]</scope>
    <source>
        <strain evidence="1 2">HDW15B</strain>
    </source>
</reference>
<keyword evidence="2" id="KW-1185">Reference proteome</keyword>